<comment type="subcellular location">
    <subcellularLocation>
        <location evidence="1">Nucleus</location>
    </subcellularLocation>
</comment>
<keyword evidence="7" id="KW-1185">Reference proteome</keyword>
<accession>A0A9W5WU25</accession>
<dbReference type="PANTHER" id="PTHR48033:SF10">
    <property type="entry name" value="RNA-BINDING PROTEIN SQUID"/>
    <property type="match status" value="1"/>
</dbReference>
<dbReference type="SUPFAM" id="SSF54928">
    <property type="entry name" value="RNA-binding domain, RBD"/>
    <property type="match status" value="2"/>
</dbReference>
<dbReference type="PROSITE" id="PS50102">
    <property type="entry name" value="RRM"/>
    <property type="match status" value="2"/>
</dbReference>
<dbReference type="OrthoDB" id="242766at2759"/>
<reference evidence="6" key="1">
    <citation type="submission" date="2019-12" db="EMBL/GenBank/DDBJ databases">
        <title>Genome sequence of Babesia ovis.</title>
        <authorList>
            <person name="Yamagishi J."/>
            <person name="Sevinc F."/>
            <person name="Xuan X."/>
        </authorList>
    </citation>
    <scope>NUCLEOTIDE SEQUENCE</scope>
    <source>
        <strain evidence="6">Selcuk</strain>
    </source>
</reference>
<evidence type="ECO:0000256" key="2">
    <source>
        <dbReference type="ARBA" id="ARBA00023242"/>
    </source>
</evidence>
<comment type="caution">
    <text evidence="6">The sequence shown here is derived from an EMBL/GenBank/DDBJ whole genome shotgun (WGS) entry which is preliminary data.</text>
</comment>
<dbReference type="InterPro" id="IPR000504">
    <property type="entry name" value="RRM_dom"/>
</dbReference>
<dbReference type="Gene3D" id="3.30.70.330">
    <property type="match status" value="2"/>
</dbReference>
<dbReference type="InterPro" id="IPR035979">
    <property type="entry name" value="RBD_domain_sf"/>
</dbReference>
<feature type="region of interest" description="Disordered" evidence="4">
    <location>
        <begin position="346"/>
        <end position="381"/>
    </location>
</feature>
<keyword evidence="3" id="KW-0694">RNA-binding</keyword>
<keyword evidence="2" id="KW-0539">Nucleus</keyword>
<evidence type="ECO:0000259" key="5">
    <source>
        <dbReference type="PROSITE" id="PS50102"/>
    </source>
</evidence>
<evidence type="ECO:0000256" key="1">
    <source>
        <dbReference type="ARBA" id="ARBA00004123"/>
    </source>
</evidence>
<feature type="compositionally biased region" description="Low complexity" evidence="4">
    <location>
        <begin position="13"/>
        <end position="41"/>
    </location>
</feature>
<evidence type="ECO:0000256" key="4">
    <source>
        <dbReference type="SAM" id="MobiDB-lite"/>
    </source>
</evidence>
<dbReference type="Pfam" id="PF00076">
    <property type="entry name" value="RRM_1"/>
    <property type="match status" value="2"/>
</dbReference>
<dbReference type="SMART" id="SM00360">
    <property type="entry name" value="RRM"/>
    <property type="match status" value="2"/>
</dbReference>
<dbReference type="InterPro" id="IPR012677">
    <property type="entry name" value="Nucleotide-bd_a/b_plait_sf"/>
</dbReference>
<dbReference type="GO" id="GO:0005654">
    <property type="term" value="C:nucleoplasm"/>
    <property type="evidence" value="ECO:0007669"/>
    <property type="project" value="TreeGrafter"/>
</dbReference>
<dbReference type="GO" id="GO:0010468">
    <property type="term" value="P:regulation of gene expression"/>
    <property type="evidence" value="ECO:0007669"/>
    <property type="project" value="TreeGrafter"/>
</dbReference>
<sequence length="690" mass="76699">MSTEEVPKEDSVVDSAVPLSPAAADSAAPVESVQPEESAPVEAEESNQEPVDAASEEPAPDADGAGDKSDHRSPSNDGATSQDKLKFFVGGLHPSVDESVITSHFCKYGRIISAQVMRDFTTGRSRGFAFVTVQTQDNSDDVFTDEHTLNGKRVDVRHLQSDAATNMKRKIFVGGISKSLSEQMLEDYFSRFGAIDKVTIMRQIDGSSRGFGFIMFAVDGAVEKVLESPSHFVYGSKVDVRAAETRSKQAAARFENQYKSMMQHAYKPNNYGKDRNYSGHQMGSHYGQSHKMPHGAPSNMMGYDAQLLQQHLMYQQYALQSQYAYYAQQPGAHSAPAGGALMGSPYGAPPGAADHSRYGSHRPTNFGHQPNSQNNIAPCLTPKRRHYGHQDCAGFSTWAGIFTGRSLTSVDDSSRKIEAHIVASHLGLDSINKKLKSIGANISTSDDITIVESCTQFGHESGLVFINKNGSVVLWNDATSTFDHYRKLLEDNVVVRLQIPKPILAEFSEFINMNGDGKGQLPKYLSSYTLDSNIHTQVAVSMALMTAVQLNRIEYEIRVKIMVNNAVLEKLRNDLSGRNLDQLTKRLFEFQAYAHGRRYWLNLDQDLLEIPNSIWDDEHLRSLFSAIQSSFAMPQRLEKLNQRITWELESLESHSEYVRHKHASRLEKIIIFLITVEIVLGISQMALKCM</sequence>
<name>A0A9W5WU25_BABOV</name>
<evidence type="ECO:0000256" key="3">
    <source>
        <dbReference type="PROSITE-ProRule" id="PRU00176"/>
    </source>
</evidence>
<gene>
    <name evidence="6" type="ORF">BaOVIS_008600</name>
</gene>
<feature type="compositionally biased region" description="Basic and acidic residues" evidence="4">
    <location>
        <begin position="65"/>
        <end position="74"/>
    </location>
</feature>
<proteinExistence type="predicted"/>
<dbReference type="EMBL" id="BLIY01000006">
    <property type="protein sequence ID" value="GFE53456.1"/>
    <property type="molecule type" value="Genomic_DNA"/>
</dbReference>
<feature type="compositionally biased region" description="Polar residues" evidence="4">
    <location>
        <begin position="362"/>
        <end position="376"/>
    </location>
</feature>
<evidence type="ECO:0000313" key="6">
    <source>
        <dbReference type="EMBL" id="GFE53456.1"/>
    </source>
</evidence>
<dbReference type="InterPro" id="IPR003734">
    <property type="entry name" value="DUF155"/>
</dbReference>
<dbReference type="PANTHER" id="PTHR48033">
    <property type="entry name" value="RNA-BINDING (RRM/RBD/RNP MOTIFS) FAMILY PROTEIN"/>
    <property type="match status" value="1"/>
</dbReference>
<dbReference type="Pfam" id="PF02582">
    <property type="entry name" value="DUF155"/>
    <property type="match status" value="1"/>
</dbReference>
<feature type="domain" description="RRM" evidence="5">
    <location>
        <begin position="169"/>
        <end position="245"/>
    </location>
</feature>
<feature type="region of interest" description="Disordered" evidence="4">
    <location>
        <begin position="1"/>
        <end position="82"/>
    </location>
</feature>
<feature type="domain" description="RRM" evidence="5">
    <location>
        <begin position="85"/>
        <end position="166"/>
    </location>
</feature>
<protein>
    <submittedName>
        <fullName evidence="6">RNA recognition motif domain containing protein</fullName>
    </submittedName>
</protein>
<feature type="compositionally biased region" description="Basic and acidic residues" evidence="4">
    <location>
        <begin position="1"/>
        <end position="11"/>
    </location>
</feature>
<dbReference type="GO" id="GO:0000785">
    <property type="term" value="C:chromatin"/>
    <property type="evidence" value="ECO:0007669"/>
    <property type="project" value="TreeGrafter"/>
</dbReference>
<dbReference type="GO" id="GO:0003723">
    <property type="term" value="F:RNA binding"/>
    <property type="evidence" value="ECO:0007669"/>
    <property type="project" value="UniProtKB-UniRule"/>
</dbReference>
<dbReference type="AlphaFoldDB" id="A0A9W5WU25"/>
<dbReference type="Proteomes" id="UP001057455">
    <property type="component" value="Unassembled WGS sequence"/>
</dbReference>
<evidence type="ECO:0000313" key="7">
    <source>
        <dbReference type="Proteomes" id="UP001057455"/>
    </source>
</evidence>
<organism evidence="6 7">
    <name type="scientific">Babesia ovis</name>
    <dbReference type="NCBI Taxonomy" id="5869"/>
    <lineage>
        <taxon>Eukaryota</taxon>
        <taxon>Sar</taxon>
        <taxon>Alveolata</taxon>
        <taxon>Apicomplexa</taxon>
        <taxon>Aconoidasida</taxon>
        <taxon>Piroplasmida</taxon>
        <taxon>Babesiidae</taxon>
        <taxon>Babesia</taxon>
    </lineage>
</organism>